<dbReference type="Proteomes" id="UP000487350">
    <property type="component" value="Unassembled WGS sequence"/>
</dbReference>
<keyword evidence="8" id="KW-0472">Membrane</keyword>
<evidence type="ECO:0000256" key="12">
    <source>
        <dbReference type="ARBA" id="ARBA00023288"/>
    </source>
</evidence>
<accession>A0A844B9V9</accession>
<comment type="similarity">
    <text evidence="2">Belongs to the LolB family.</text>
</comment>
<comment type="caution">
    <text evidence="13">The sequence shown here is derived from an EMBL/GenBank/DDBJ whole genome shotgun (WGS) entry which is preliminary data.</text>
</comment>
<name>A0A844B9V9_9BURK</name>
<dbReference type="Pfam" id="PF03550">
    <property type="entry name" value="LolB"/>
    <property type="match status" value="1"/>
</dbReference>
<evidence type="ECO:0000256" key="3">
    <source>
        <dbReference type="ARBA" id="ARBA00011245"/>
    </source>
</evidence>
<dbReference type="GO" id="GO:0009279">
    <property type="term" value="C:cell outer membrane"/>
    <property type="evidence" value="ECO:0007669"/>
    <property type="project" value="UniProtKB-SubCell"/>
</dbReference>
<dbReference type="AlphaFoldDB" id="A0A844B9V9"/>
<dbReference type="OrthoDB" id="5296388at2"/>
<evidence type="ECO:0000256" key="10">
    <source>
        <dbReference type="ARBA" id="ARBA00023186"/>
    </source>
</evidence>
<evidence type="ECO:0000256" key="7">
    <source>
        <dbReference type="ARBA" id="ARBA00022927"/>
    </source>
</evidence>
<dbReference type="EMBL" id="WJBU01000012">
    <property type="protein sequence ID" value="MRD48389.1"/>
    <property type="molecule type" value="Genomic_DNA"/>
</dbReference>
<dbReference type="InterPro" id="IPR029046">
    <property type="entry name" value="LolA/LolB/LppX"/>
</dbReference>
<sequence>MLVAGCASAPKPATTGGAANVWAGRMALQVQDKPAESFSAGFELRGTARAGELTLYTPLGGSLAVLSWQPGQATMRSGGQVRQFDSADALIAQATGSPVPLAALFDWLSGRDTNVPGWRADLSRLNDGRVAAQRFNPLPQADLRIVLER</sequence>
<dbReference type="SUPFAM" id="SSF89392">
    <property type="entry name" value="Prokaryotic lipoproteins and lipoprotein localization factors"/>
    <property type="match status" value="1"/>
</dbReference>
<keyword evidence="14" id="KW-1185">Reference proteome</keyword>
<evidence type="ECO:0000256" key="5">
    <source>
        <dbReference type="ARBA" id="ARBA00022448"/>
    </source>
</evidence>
<evidence type="ECO:0000313" key="14">
    <source>
        <dbReference type="Proteomes" id="UP000487350"/>
    </source>
</evidence>
<comment type="subcellular location">
    <subcellularLocation>
        <location evidence="1">Cell outer membrane</location>
        <topology evidence="1">Lipid-anchor</topology>
    </subcellularLocation>
</comment>
<protein>
    <recommendedName>
        <fullName evidence="4">Outer-membrane lipoprotein LolB</fullName>
    </recommendedName>
</protein>
<evidence type="ECO:0000256" key="4">
    <source>
        <dbReference type="ARBA" id="ARBA00016202"/>
    </source>
</evidence>
<reference evidence="13 14" key="1">
    <citation type="submission" date="2019-11" db="EMBL/GenBank/DDBJ databases">
        <title>Caenimonas koreensis gen. nov., sp. nov., isolated from activated sludge.</title>
        <authorList>
            <person name="Seung H.R."/>
        </authorList>
    </citation>
    <scope>NUCLEOTIDE SEQUENCE [LARGE SCALE GENOMIC DNA]</scope>
    <source>
        <strain evidence="13 14">EMB320</strain>
    </source>
</reference>
<evidence type="ECO:0000256" key="2">
    <source>
        <dbReference type="ARBA" id="ARBA00009696"/>
    </source>
</evidence>
<organism evidence="13 14">
    <name type="scientific">Caenimonas koreensis DSM 17982</name>
    <dbReference type="NCBI Taxonomy" id="1121255"/>
    <lineage>
        <taxon>Bacteria</taxon>
        <taxon>Pseudomonadati</taxon>
        <taxon>Pseudomonadota</taxon>
        <taxon>Betaproteobacteria</taxon>
        <taxon>Burkholderiales</taxon>
        <taxon>Comamonadaceae</taxon>
        <taxon>Caenimonas</taxon>
    </lineage>
</organism>
<evidence type="ECO:0000256" key="8">
    <source>
        <dbReference type="ARBA" id="ARBA00023136"/>
    </source>
</evidence>
<evidence type="ECO:0000256" key="1">
    <source>
        <dbReference type="ARBA" id="ARBA00004459"/>
    </source>
</evidence>
<comment type="subunit">
    <text evidence="3">Monomer.</text>
</comment>
<keyword evidence="7" id="KW-0653">Protein transport</keyword>
<keyword evidence="6" id="KW-0732">Signal</keyword>
<evidence type="ECO:0000256" key="11">
    <source>
        <dbReference type="ARBA" id="ARBA00023237"/>
    </source>
</evidence>
<dbReference type="GO" id="GO:0015031">
    <property type="term" value="P:protein transport"/>
    <property type="evidence" value="ECO:0007669"/>
    <property type="project" value="UniProtKB-KW"/>
</dbReference>
<dbReference type="InterPro" id="IPR004565">
    <property type="entry name" value="OM_lipoprot_LolB"/>
</dbReference>
<keyword evidence="5" id="KW-0813">Transport</keyword>
<gene>
    <name evidence="13" type="ORF">GHT07_13965</name>
</gene>
<evidence type="ECO:0000256" key="9">
    <source>
        <dbReference type="ARBA" id="ARBA00023139"/>
    </source>
</evidence>
<keyword evidence="10" id="KW-0143">Chaperone</keyword>
<evidence type="ECO:0000256" key="6">
    <source>
        <dbReference type="ARBA" id="ARBA00022729"/>
    </source>
</evidence>
<dbReference type="Gene3D" id="2.50.20.10">
    <property type="entry name" value="Lipoprotein localisation LolA/LolB/LppX"/>
    <property type="match status" value="1"/>
</dbReference>
<keyword evidence="11" id="KW-0998">Cell outer membrane</keyword>
<keyword evidence="12 13" id="KW-0449">Lipoprotein</keyword>
<evidence type="ECO:0000313" key="13">
    <source>
        <dbReference type="EMBL" id="MRD48389.1"/>
    </source>
</evidence>
<proteinExistence type="inferred from homology"/>
<keyword evidence="9" id="KW-0564">Palmitate</keyword>